<organism evidence="2 3">
    <name type="scientific">Micromonospora vinacea</name>
    <dbReference type="NCBI Taxonomy" id="709878"/>
    <lineage>
        <taxon>Bacteria</taxon>
        <taxon>Bacillati</taxon>
        <taxon>Actinomycetota</taxon>
        <taxon>Actinomycetes</taxon>
        <taxon>Micromonosporales</taxon>
        <taxon>Micromonosporaceae</taxon>
        <taxon>Micromonospora</taxon>
    </lineage>
</organism>
<feature type="region of interest" description="Disordered" evidence="1">
    <location>
        <begin position="66"/>
        <end position="88"/>
    </location>
</feature>
<feature type="compositionally biased region" description="Basic and acidic residues" evidence="1">
    <location>
        <begin position="66"/>
        <end position="76"/>
    </location>
</feature>
<name>A0ABS0JWJ7_9ACTN</name>
<gene>
    <name evidence="2" type="ORF">IW249_001153</name>
</gene>
<comment type="caution">
    <text evidence="2">The sequence shown here is derived from an EMBL/GenBank/DDBJ whole genome shotgun (WGS) entry which is preliminary data.</text>
</comment>
<proteinExistence type="predicted"/>
<accession>A0ABS0JWJ7</accession>
<sequence>MSIRLRQATEGNEIGAVDYESGFLSDLIDCGTDEASSWLGGPCRYLPQTRITTSLEQDMLGRVEENDLRSGHEQQSRPDQLSELPGVGTDITHPMIKPGAWRCRASARPPTLRPTARGCLALAECRRPADEVARRMGHGVAGQFRVYANCIDGGDDTMPDKIGHALT</sequence>
<reference evidence="2 3" key="1">
    <citation type="submission" date="2020-11" db="EMBL/GenBank/DDBJ databases">
        <title>Sequencing the genomes of 1000 actinobacteria strains.</title>
        <authorList>
            <person name="Klenk H.-P."/>
        </authorList>
    </citation>
    <scope>NUCLEOTIDE SEQUENCE [LARGE SCALE GENOMIC DNA]</scope>
    <source>
        <strain evidence="2 3">DSM 101695</strain>
    </source>
</reference>
<dbReference type="EMBL" id="JADOTY010000001">
    <property type="protein sequence ID" value="MBG6100739.1"/>
    <property type="molecule type" value="Genomic_DNA"/>
</dbReference>
<keyword evidence="3" id="KW-1185">Reference proteome</keyword>
<evidence type="ECO:0000313" key="2">
    <source>
        <dbReference type="EMBL" id="MBG6100739.1"/>
    </source>
</evidence>
<protein>
    <submittedName>
        <fullName evidence="2">Uncharacterized protein</fullName>
    </submittedName>
</protein>
<dbReference type="Proteomes" id="UP000631791">
    <property type="component" value="Unassembled WGS sequence"/>
</dbReference>
<evidence type="ECO:0000313" key="3">
    <source>
        <dbReference type="Proteomes" id="UP000631791"/>
    </source>
</evidence>
<evidence type="ECO:0000256" key="1">
    <source>
        <dbReference type="SAM" id="MobiDB-lite"/>
    </source>
</evidence>